<dbReference type="InterPro" id="IPR006121">
    <property type="entry name" value="HMA_dom"/>
</dbReference>
<keyword evidence="1" id="KW-0488">Methylation</keyword>
<evidence type="ECO:0000259" key="7">
    <source>
        <dbReference type="PROSITE" id="PS50846"/>
    </source>
</evidence>
<proteinExistence type="inferred from homology"/>
<evidence type="ECO:0000256" key="5">
    <source>
        <dbReference type="ARBA" id="ARBA00024045"/>
    </source>
</evidence>
<gene>
    <name evidence="8" type="ORF">V6N11_041552</name>
</gene>
<feature type="domain" description="HMA" evidence="7">
    <location>
        <begin position="47"/>
        <end position="113"/>
    </location>
</feature>
<evidence type="ECO:0000256" key="3">
    <source>
        <dbReference type="ARBA" id="ARBA00023288"/>
    </source>
</evidence>
<feature type="region of interest" description="Disordered" evidence="6">
    <location>
        <begin position="105"/>
        <end position="248"/>
    </location>
</feature>
<sequence length="312" mass="33482">MNNPKQQQIETKEHNTITSGQESRAKLMRELHSEILAPLPHSLSEMATKAADDDAVAVGGVLKYKKKVKKVLQAIDGVYETKIDSQQHKVTVTSSVDAETLIKKLTKSGKHVQIWPEKKEKKPRETNGFHNPKDVGAEAGADGNHDPKNNNSAEKPKPAAAASKGSAGDNQHPEGDQMGGKSQEPDPTQSTSGASNGGNKKKKKKGQNGNPIGPNPETPSGGDTQSLLVPDHARPEASIDLSPPNQPMYPYTPLLYGSPFCGVSYNTTCPSSTSSYYAPTMHFMPPAPPSVPNDNSGEDYYHDDDESGCSIM</sequence>
<dbReference type="Proteomes" id="UP001396334">
    <property type="component" value="Unassembled WGS sequence"/>
</dbReference>
<comment type="caution">
    <text evidence="8">The sequence shown here is derived from an EMBL/GenBank/DDBJ whole genome shotgun (WGS) entry which is preliminary data.</text>
</comment>
<feature type="compositionally biased region" description="Low complexity" evidence="6">
    <location>
        <begin position="149"/>
        <end position="167"/>
    </location>
</feature>
<protein>
    <recommendedName>
        <fullName evidence="7">HMA domain-containing protein</fullName>
    </recommendedName>
</protein>
<feature type="region of interest" description="Disordered" evidence="6">
    <location>
        <begin position="288"/>
        <end position="312"/>
    </location>
</feature>
<keyword evidence="2" id="KW-0479">Metal-binding</keyword>
<keyword evidence="4" id="KW-0636">Prenylation</keyword>
<dbReference type="Pfam" id="PF00403">
    <property type="entry name" value="HMA"/>
    <property type="match status" value="1"/>
</dbReference>
<organism evidence="8 9">
    <name type="scientific">Hibiscus sabdariffa</name>
    <name type="common">roselle</name>
    <dbReference type="NCBI Taxonomy" id="183260"/>
    <lineage>
        <taxon>Eukaryota</taxon>
        <taxon>Viridiplantae</taxon>
        <taxon>Streptophyta</taxon>
        <taxon>Embryophyta</taxon>
        <taxon>Tracheophyta</taxon>
        <taxon>Spermatophyta</taxon>
        <taxon>Magnoliopsida</taxon>
        <taxon>eudicotyledons</taxon>
        <taxon>Gunneridae</taxon>
        <taxon>Pentapetalae</taxon>
        <taxon>rosids</taxon>
        <taxon>malvids</taxon>
        <taxon>Malvales</taxon>
        <taxon>Malvaceae</taxon>
        <taxon>Malvoideae</taxon>
        <taxon>Hibiscus</taxon>
    </lineage>
</organism>
<keyword evidence="9" id="KW-1185">Reference proteome</keyword>
<reference evidence="8 9" key="1">
    <citation type="journal article" date="2024" name="G3 (Bethesda)">
        <title>Genome assembly of Hibiscus sabdariffa L. provides insights into metabolisms of medicinal natural products.</title>
        <authorList>
            <person name="Kim T."/>
        </authorList>
    </citation>
    <scope>NUCLEOTIDE SEQUENCE [LARGE SCALE GENOMIC DNA]</scope>
    <source>
        <strain evidence="8">TK-2024</strain>
        <tissue evidence="8">Old leaves</tissue>
    </source>
</reference>
<dbReference type="InterPro" id="IPR036163">
    <property type="entry name" value="HMA_dom_sf"/>
</dbReference>
<dbReference type="PANTHER" id="PTHR45868:SF80">
    <property type="entry name" value="F15K9.8-RELATED"/>
    <property type="match status" value="1"/>
</dbReference>
<feature type="compositionally biased region" description="Acidic residues" evidence="6">
    <location>
        <begin position="301"/>
        <end position="312"/>
    </location>
</feature>
<dbReference type="CDD" id="cd00371">
    <property type="entry name" value="HMA"/>
    <property type="match status" value="1"/>
</dbReference>
<evidence type="ECO:0000256" key="4">
    <source>
        <dbReference type="ARBA" id="ARBA00023289"/>
    </source>
</evidence>
<keyword evidence="3" id="KW-0449">Lipoprotein</keyword>
<dbReference type="SUPFAM" id="SSF55008">
    <property type="entry name" value="HMA, heavy metal-associated domain"/>
    <property type="match status" value="1"/>
</dbReference>
<evidence type="ECO:0000256" key="2">
    <source>
        <dbReference type="ARBA" id="ARBA00022723"/>
    </source>
</evidence>
<dbReference type="Gene3D" id="3.30.70.100">
    <property type="match status" value="1"/>
</dbReference>
<feature type="region of interest" description="Disordered" evidence="6">
    <location>
        <begin position="1"/>
        <end position="24"/>
    </location>
</feature>
<feature type="compositionally biased region" description="Polar residues" evidence="6">
    <location>
        <begin position="185"/>
        <end position="194"/>
    </location>
</feature>
<evidence type="ECO:0000256" key="1">
    <source>
        <dbReference type="ARBA" id="ARBA00022481"/>
    </source>
</evidence>
<feature type="compositionally biased region" description="Basic and acidic residues" evidence="6">
    <location>
        <begin position="116"/>
        <end position="136"/>
    </location>
</feature>
<evidence type="ECO:0000313" key="8">
    <source>
        <dbReference type="EMBL" id="KAK9013548.1"/>
    </source>
</evidence>
<evidence type="ECO:0000256" key="6">
    <source>
        <dbReference type="SAM" id="MobiDB-lite"/>
    </source>
</evidence>
<dbReference type="EMBL" id="JBBPBN010000022">
    <property type="protein sequence ID" value="KAK9013548.1"/>
    <property type="molecule type" value="Genomic_DNA"/>
</dbReference>
<dbReference type="PROSITE" id="PS50846">
    <property type="entry name" value="HMA_2"/>
    <property type="match status" value="1"/>
</dbReference>
<name>A0ABR2RKP4_9ROSI</name>
<accession>A0ABR2RKP4</accession>
<evidence type="ECO:0000313" key="9">
    <source>
        <dbReference type="Proteomes" id="UP001396334"/>
    </source>
</evidence>
<dbReference type="PANTHER" id="PTHR45868">
    <property type="entry name" value="HEAVY METAL-ASSOCIATED ISOPRENYLATED PLANT PROTEIN 33-RELATED"/>
    <property type="match status" value="1"/>
</dbReference>
<comment type="similarity">
    <text evidence="5">Belongs to the HIPP family.</text>
</comment>